<comment type="caution">
    <text evidence="7">The sequence shown here is derived from an EMBL/GenBank/DDBJ whole genome shotgun (WGS) entry which is preliminary data.</text>
</comment>
<dbReference type="PANTHER" id="PTHR43133:SF8">
    <property type="entry name" value="RNA POLYMERASE SIGMA FACTOR HI_1459-RELATED"/>
    <property type="match status" value="1"/>
</dbReference>
<evidence type="ECO:0000313" key="8">
    <source>
        <dbReference type="Proteomes" id="UP001596540"/>
    </source>
</evidence>
<keyword evidence="3" id="KW-0731">Sigma factor</keyword>
<keyword evidence="8" id="KW-1185">Reference proteome</keyword>
<evidence type="ECO:0000256" key="1">
    <source>
        <dbReference type="ARBA" id="ARBA00010641"/>
    </source>
</evidence>
<dbReference type="NCBIfam" id="TIGR02937">
    <property type="entry name" value="sigma70-ECF"/>
    <property type="match status" value="1"/>
</dbReference>
<comment type="similarity">
    <text evidence="1">Belongs to the sigma-70 factor family. ECF subfamily.</text>
</comment>
<accession>A0ABW2KMC7</accession>
<evidence type="ECO:0000256" key="2">
    <source>
        <dbReference type="ARBA" id="ARBA00023015"/>
    </source>
</evidence>
<dbReference type="InterPro" id="IPR014284">
    <property type="entry name" value="RNA_pol_sigma-70_dom"/>
</dbReference>
<dbReference type="PANTHER" id="PTHR43133">
    <property type="entry name" value="RNA POLYMERASE ECF-TYPE SIGMA FACTO"/>
    <property type="match status" value="1"/>
</dbReference>
<evidence type="ECO:0000259" key="6">
    <source>
        <dbReference type="Pfam" id="PF04542"/>
    </source>
</evidence>
<keyword evidence="4" id="KW-0238">DNA-binding</keyword>
<proteinExistence type="inferred from homology"/>
<dbReference type="InterPro" id="IPR013325">
    <property type="entry name" value="RNA_pol_sigma_r2"/>
</dbReference>
<evidence type="ECO:0000256" key="3">
    <source>
        <dbReference type="ARBA" id="ARBA00023082"/>
    </source>
</evidence>
<evidence type="ECO:0000313" key="7">
    <source>
        <dbReference type="EMBL" id="MFC7330124.1"/>
    </source>
</evidence>
<dbReference type="RefSeq" id="WP_379872765.1">
    <property type="nucleotide sequence ID" value="NZ_JBHTBH010000010.1"/>
</dbReference>
<dbReference type="Pfam" id="PF04542">
    <property type="entry name" value="Sigma70_r2"/>
    <property type="match status" value="1"/>
</dbReference>
<gene>
    <name evidence="7" type="ORF">ACFQRF_20545</name>
</gene>
<dbReference type="Proteomes" id="UP001596540">
    <property type="component" value="Unassembled WGS sequence"/>
</dbReference>
<dbReference type="SUPFAM" id="SSF88946">
    <property type="entry name" value="Sigma2 domain of RNA polymerase sigma factors"/>
    <property type="match status" value="1"/>
</dbReference>
<dbReference type="EMBL" id="JBHTBH010000010">
    <property type="protein sequence ID" value="MFC7330124.1"/>
    <property type="molecule type" value="Genomic_DNA"/>
</dbReference>
<sequence length="204" mass="23051">MGDQPDGTTSTADLVRRAVADDGTAWEELLERYSTLVWAVVRSYRLSSHDAQDAAQTVWCALSEQLPRLRHPERVGSWLAATAHNECRRQLRTGRRTEPYAPGTIDLPDHRSPEAVHLAREGVQAVRRALDVVGSPDRLVAELYLDRPELGPEQIAELAGVPRAELPVIRRRAFRRLRRLVLDQTEPADLRRDAGCAAQRRDRR</sequence>
<dbReference type="InterPro" id="IPR013324">
    <property type="entry name" value="RNA_pol_sigma_r3/r4-like"/>
</dbReference>
<feature type="domain" description="RNA polymerase sigma-70 region 2" evidence="6">
    <location>
        <begin position="29"/>
        <end position="97"/>
    </location>
</feature>
<dbReference type="Gene3D" id="1.10.1740.10">
    <property type="match status" value="1"/>
</dbReference>
<reference evidence="8" key="1">
    <citation type="journal article" date="2019" name="Int. J. Syst. Evol. Microbiol.">
        <title>The Global Catalogue of Microorganisms (GCM) 10K type strain sequencing project: providing services to taxonomists for standard genome sequencing and annotation.</title>
        <authorList>
            <consortium name="The Broad Institute Genomics Platform"/>
            <consortium name="The Broad Institute Genome Sequencing Center for Infectious Disease"/>
            <person name="Wu L."/>
            <person name="Ma J."/>
        </authorList>
    </citation>
    <scope>NUCLEOTIDE SEQUENCE [LARGE SCALE GENOMIC DNA]</scope>
    <source>
        <strain evidence="8">CGMCC 4.7382</strain>
    </source>
</reference>
<organism evidence="7 8">
    <name type="scientific">Marinactinospora rubrisoli</name>
    <dbReference type="NCBI Taxonomy" id="2715399"/>
    <lineage>
        <taxon>Bacteria</taxon>
        <taxon>Bacillati</taxon>
        <taxon>Actinomycetota</taxon>
        <taxon>Actinomycetes</taxon>
        <taxon>Streptosporangiales</taxon>
        <taxon>Nocardiopsidaceae</taxon>
        <taxon>Marinactinospora</taxon>
    </lineage>
</organism>
<evidence type="ECO:0000256" key="5">
    <source>
        <dbReference type="ARBA" id="ARBA00023163"/>
    </source>
</evidence>
<evidence type="ECO:0000256" key="4">
    <source>
        <dbReference type="ARBA" id="ARBA00023125"/>
    </source>
</evidence>
<keyword evidence="2" id="KW-0805">Transcription regulation</keyword>
<keyword evidence="5" id="KW-0804">Transcription</keyword>
<protein>
    <submittedName>
        <fullName evidence="7">RNA polymerase sigma factor</fullName>
    </submittedName>
</protein>
<name>A0ABW2KMC7_9ACTN</name>
<dbReference type="SUPFAM" id="SSF88659">
    <property type="entry name" value="Sigma3 and sigma4 domains of RNA polymerase sigma factors"/>
    <property type="match status" value="1"/>
</dbReference>
<dbReference type="InterPro" id="IPR039425">
    <property type="entry name" value="RNA_pol_sigma-70-like"/>
</dbReference>
<dbReference type="InterPro" id="IPR007627">
    <property type="entry name" value="RNA_pol_sigma70_r2"/>
</dbReference>